<gene>
    <name evidence="2" type="ORF">H0H81_009229</name>
</gene>
<dbReference type="EMBL" id="JABCKI010005981">
    <property type="protein sequence ID" value="KAG5636058.1"/>
    <property type="molecule type" value="Genomic_DNA"/>
</dbReference>
<feature type="signal peptide" evidence="1">
    <location>
        <begin position="1"/>
        <end position="20"/>
    </location>
</feature>
<dbReference type="AlphaFoldDB" id="A0A9P7K428"/>
<dbReference type="Proteomes" id="UP000717328">
    <property type="component" value="Unassembled WGS sequence"/>
</dbReference>
<reference evidence="2" key="1">
    <citation type="submission" date="2021-02" db="EMBL/GenBank/DDBJ databases">
        <authorList>
            <person name="Nieuwenhuis M."/>
            <person name="Van De Peppel L.J.J."/>
        </authorList>
    </citation>
    <scope>NUCLEOTIDE SEQUENCE</scope>
    <source>
        <strain evidence="2">D49</strain>
    </source>
</reference>
<keyword evidence="3" id="KW-1185">Reference proteome</keyword>
<keyword evidence="1" id="KW-0732">Signal</keyword>
<evidence type="ECO:0000313" key="2">
    <source>
        <dbReference type="EMBL" id="KAG5636058.1"/>
    </source>
</evidence>
<evidence type="ECO:0000313" key="3">
    <source>
        <dbReference type="Proteomes" id="UP000717328"/>
    </source>
</evidence>
<accession>A0A9P7K428</accession>
<comment type="caution">
    <text evidence="2">The sequence shown here is derived from an EMBL/GenBank/DDBJ whole genome shotgun (WGS) entry which is preliminary data.</text>
</comment>
<organism evidence="2 3">
    <name type="scientific">Sphagnurus paluster</name>
    <dbReference type="NCBI Taxonomy" id="117069"/>
    <lineage>
        <taxon>Eukaryota</taxon>
        <taxon>Fungi</taxon>
        <taxon>Dikarya</taxon>
        <taxon>Basidiomycota</taxon>
        <taxon>Agaricomycotina</taxon>
        <taxon>Agaricomycetes</taxon>
        <taxon>Agaricomycetidae</taxon>
        <taxon>Agaricales</taxon>
        <taxon>Tricholomatineae</taxon>
        <taxon>Lyophyllaceae</taxon>
        <taxon>Sphagnurus</taxon>
    </lineage>
</organism>
<sequence length="224" mass="25624">MKFTQPLLLVALLFATSAAALPMTSDKQTSAISSRDGSETTLLLAREPEVFSEDSIFERYSPLLERSPSFFSKIFKFGKGLIGLRRDSQTMEARSWIDADSELVDREDDEYLYARSAEPVLVERAPSFFSKIFRFGKGVIGLRRDADTRVEARGELEQRSARSFFSKIFKFGKGLIGLRRDSELLDARSEGVEEQLLSREHQELTRREVDEAENIYARDLQLEY</sequence>
<name>A0A9P7K428_9AGAR</name>
<evidence type="ECO:0000256" key="1">
    <source>
        <dbReference type="SAM" id="SignalP"/>
    </source>
</evidence>
<feature type="chain" id="PRO_5040411364" evidence="1">
    <location>
        <begin position="21"/>
        <end position="224"/>
    </location>
</feature>
<reference evidence="2" key="2">
    <citation type="submission" date="2021-10" db="EMBL/GenBank/DDBJ databases">
        <title>Phylogenomics reveals ancestral predisposition of the termite-cultivated fungus Termitomyces towards a domesticated lifestyle.</title>
        <authorList>
            <person name="Auxier B."/>
            <person name="Grum-Grzhimaylo A."/>
            <person name="Cardenas M.E."/>
            <person name="Lodge J.D."/>
            <person name="Laessoe T."/>
            <person name="Pedersen O."/>
            <person name="Smith M.E."/>
            <person name="Kuyper T.W."/>
            <person name="Franco-Molano E.A."/>
            <person name="Baroni T.J."/>
            <person name="Aanen D.K."/>
        </authorList>
    </citation>
    <scope>NUCLEOTIDE SEQUENCE</scope>
    <source>
        <strain evidence="2">D49</strain>
    </source>
</reference>
<protein>
    <submittedName>
        <fullName evidence="2">Uncharacterized protein</fullName>
    </submittedName>
</protein>
<proteinExistence type="predicted"/>